<dbReference type="Proteomes" id="UP000574390">
    <property type="component" value="Unassembled WGS sequence"/>
</dbReference>
<name>A0A7J6SL33_PEROL</name>
<feature type="non-terminal residue" evidence="1">
    <location>
        <position position="138"/>
    </location>
</feature>
<gene>
    <name evidence="1" type="ORF">FOZ62_014285</name>
</gene>
<reference evidence="1 2" key="1">
    <citation type="submission" date="2020-04" db="EMBL/GenBank/DDBJ databases">
        <title>Perkinsus olseni comparative genomics.</title>
        <authorList>
            <person name="Bogema D.R."/>
        </authorList>
    </citation>
    <scope>NUCLEOTIDE SEQUENCE [LARGE SCALE GENOMIC DNA]</scope>
    <source>
        <strain evidence="1">ATCC PRA-205</strain>
    </source>
</reference>
<evidence type="ECO:0000313" key="1">
    <source>
        <dbReference type="EMBL" id="KAF4733405.1"/>
    </source>
</evidence>
<organism evidence="1 2">
    <name type="scientific">Perkinsus olseni</name>
    <name type="common">Perkinsus atlanticus</name>
    <dbReference type="NCBI Taxonomy" id="32597"/>
    <lineage>
        <taxon>Eukaryota</taxon>
        <taxon>Sar</taxon>
        <taxon>Alveolata</taxon>
        <taxon>Perkinsozoa</taxon>
        <taxon>Perkinsea</taxon>
        <taxon>Perkinsida</taxon>
        <taxon>Perkinsidae</taxon>
        <taxon>Perkinsus</taxon>
    </lineage>
</organism>
<dbReference type="EMBL" id="JABANM010013995">
    <property type="protein sequence ID" value="KAF4733405.1"/>
    <property type="molecule type" value="Genomic_DNA"/>
</dbReference>
<accession>A0A7J6SL33</accession>
<evidence type="ECO:0000313" key="2">
    <source>
        <dbReference type="Proteomes" id="UP000574390"/>
    </source>
</evidence>
<protein>
    <submittedName>
        <fullName evidence="1">Uncharacterized protein</fullName>
    </submittedName>
</protein>
<sequence length="138" mass="15568">AKSEWACRFGEGLLQQVFRMAAEVVAEYMTSADFYRLGQASVSCRRLGVDDNGRWKVVHFIEDEDCVRKPLDWQLLQSAHLKSVDALHHLLTGSRGRLPKLKKLAVTMESCGAVLSARREYLGWLGEISKRASSTLEE</sequence>
<comment type="caution">
    <text evidence="1">The sequence shown here is derived from an EMBL/GenBank/DDBJ whole genome shotgun (WGS) entry which is preliminary data.</text>
</comment>
<dbReference type="AlphaFoldDB" id="A0A7J6SL33"/>
<proteinExistence type="predicted"/>
<feature type="non-terminal residue" evidence="1">
    <location>
        <position position="1"/>
    </location>
</feature>